<evidence type="ECO:0000313" key="2">
    <source>
        <dbReference type="EMBL" id="KAI1717988.1"/>
    </source>
</evidence>
<proteinExistence type="predicted"/>
<sequence length="629" mass="70209">MAAECTNIQDSERNLSQNLQDGDRNERFTLPSSLLRKLMQMKLCDEECLSLKCRQEKENMRTAIMRLADAFNDIYDAYSKQDKTITEIIKMANGLCTNFNIRQKFEYSASEEKQKLNEMARMIRLYFMKTPRRNKRKQGNEVDENGLKDEKILDINCDFLDDDGMLDSKMGSPSGVAGGTTNKINGVMTPTQENLRLLQNGMTSGHPYGFNRDTFRFHSSPEPKRNRPNISRPAVNGISRICGEPTSAEPSGSASAQRINIPLRQTVRGVMATAHQSNLPLYPPLTVNTANSSGIPPPINGCRPMITIRDAPNIGAVPEYATLKQHLNQPSSHLAAINTRHGPPAQLLTRSPQRRFNNSHGSSNGYRPMQFANGEPSSNQMGVGSRNITKNTTSQPQVPAKVMVNPEGGCNLYILQGDNRRYLAIEQIPFATPAGLTYSHPLPLPRLKSTQISTLNASFCFKIYASGKDVPEVNSFQATIKYSETGACVVNLLLKYRYIGDNQKLYLYYYLSDVGSLMPHTPVWEDGNEFTCRETGLSVKLEFVDIRECEVLFLSFRIGTSSNVKGKFTTPVAIQLGRAHDGIMINADFAYFRDKEKQMENEKESKAQVPALKVGSSAVRSNDEIVVLE</sequence>
<reference evidence="2" key="1">
    <citation type="submission" date="2022-01" db="EMBL/GenBank/DDBJ databases">
        <title>Genome Sequence Resource for Two Populations of Ditylenchus destructor, the Migratory Endoparasitic Phytonematode.</title>
        <authorList>
            <person name="Zhang H."/>
            <person name="Lin R."/>
            <person name="Xie B."/>
        </authorList>
    </citation>
    <scope>NUCLEOTIDE SEQUENCE</scope>
    <source>
        <strain evidence="2">BazhouSP</strain>
    </source>
</reference>
<feature type="compositionally biased region" description="Polar residues" evidence="1">
    <location>
        <begin position="348"/>
        <end position="365"/>
    </location>
</feature>
<keyword evidence="3" id="KW-1185">Reference proteome</keyword>
<dbReference type="AlphaFoldDB" id="A0AAD4NAU6"/>
<feature type="region of interest" description="Disordered" evidence="1">
    <location>
        <begin position="343"/>
        <end position="397"/>
    </location>
</feature>
<gene>
    <name evidence="2" type="ORF">DdX_06397</name>
</gene>
<feature type="compositionally biased region" description="Polar residues" evidence="1">
    <location>
        <begin position="375"/>
        <end position="397"/>
    </location>
</feature>
<dbReference type="EMBL" id="JAKKPZ010000008">
    <property type="protein sequence ID" value="KAI1717988.1"/>
    <property type="molecule type" value="Genomic_DNA"/>
</dbReference>
<comment type="caution">
    <text evidence="2">The sequence shown here is derived from an EMBL/GenBank/DDBJ whole genome shotgun (WGS) entry which is preliminary data.</text>
</comment>
<feature type="region of interest" description="Disordered" evidence="1">
    <location>
        <begin position="219"/>
        <end position="256"/>
    </location>
</feature>
<organism evidence="2 3">
    <name type="scientific">Ditylenchus destructor</name>
    <dbReference type="NCBI Taxonomy" id="166010"/>
    <lineage>
        <taxon>Eukaryota</taxon>
        <taxon>Metazoa</taxon>
        <taxon>Ecdysozoa</taxon>
        <taxon>Nematoda</taxon>
        <taxon>Chromadorea</taxon>
        <taxon>Rhabditida</taxon>
        <taxon>Tylenchina</taxon>
        <taxon>Tylenchomorpha</taxon>
        <taxon>Sphaerularioidea</taxon>
        <taxon>Anguinidae</taxon>
        <taxon>Anguininae</taxon>
        <taxon>Ditylenchus</taxon>
    </lineage>
</organism>
<evidence type="ECO:0000256" key="1">
    <source>
        <dbReference type="SAM" id="MobiDB-lite"/>
    </source>
</evidence>
<protein>
    <submittedName>
        <fullName evidence="2">Uncharacterized protein</fullName>
    </submittedName>
</protein>
<dbReference type="Proteomes" id="UP001201812">
    <property type="component" value="Unassembled WGS sequence"/>
</dbReference>
<name>A0AAD4NAU6_9BILA</name>
<accession>A0AAD4NAU6</accession>
<evidence type="ECO:0000313" key="3">
    <source>
        <dbReference type="Proteomes" id="UP001201812"/>
    </source>
</evidence>